<feature type="domain" description="DDE" evidence="1">
    <location>
        <begin position="2"/>
        <end position="95"/>
    </location>
</feature>
<sequence length="95" mass="10958">MAKLFFQKAFRYCGVLEKVNINKSGSNTAALKAINEGFNSKDNILIRKNKYLNNHVGYDHRFIKKIKKLMLGFCSLKSERAILFGIKVHHMLRKG</sequence>
<gene>
    <name evidence="2" type="ORF">GCL60_02260</name>
</gene>
<name>A0A6N6W106_9BACT</name>
<proteinExistence type="predicted"/>
<protein>
    <submittedName>
        <fullName evidence="2">DDE-type integrase/transposase/recombinase</fullName>
    </submittedName>
</protein>
<dbReference type="Pfam" id="PF13610">
    <property type="entry name" value="DDE_Tnp_IS240"/>
    <property type="match status" value="1"/>
</dbReference>
<evidence type="ECO:0000259" key="1">
    <source>
        <dbReference type="Pfam" id="PF13610"/>
    </source>
</evidence>
<dbReference type="AlphaFoldDB" id="A0A6N6W106"/>
<dbReference type="InterPro" id="IPR032874">
    <property type="entry name" value="DDE_dom"/>
</dbReference>
<dbReference type="Proteomes" id="UP000437748">
    <property type="component" value="Unassembled WGS sequence"/>
</dbReference>
<organism evidence="2 3">
    <name type="scientific">Silvanigrella paludirubra</name>
    <dbReference type="NCBI Taxonomy" id="2499159"/>
    <lineage>
        <taxon>Bacteria</taxon>
        <taxon>Pseudomonadati</taxon>
        <taxon>Bdellovibrionota</taxon>
        <taxon>Oligoflexia</taxon>
        <taxon>Silvanigrellales</taxon>
        <taxon>Silvanigrellaceae</taxon>
        <taxon>Silvanigrella</taxon>
    </lineage>
</organism>
<keyword evidence="3" id="KW-1185">Reference proteome</keyword>
<dbReference type="RefSeq" id="WP_153418649.1">
    <property type="nucleotide sequence ID" value="NZ_WFLM01000001.1"/>
</dbReference>
<accession>A0A6N6W106</accession>
<evidence type="ECO:0000313" key="2">
    <source>
        <dbReference type="EMBL" id="KAB8041128.1"/>
    </source>
</evidence>
<reference evidence="2 3" key="1">
    <citation type="submission" date="2019-10" db="EMBL/GenBank/DDBJ databases">
        <title>New species of Slilvanegrellaceae.</title>
        <authorList>
            <person name="Pitt A."/>
            <person name="Hahn M.W."/>
        </authorList>
    </citation>
    <scope>NUCLEOTIDE SEQUENCE [LARGE SCALE GENOMIC DNA]</scope>
    <source>
        <strain evidence="2 3">SP-Ram-0.45-NSY-1</strain>
    </source>
</reference>
<evidence type="ECO:0000313" key="3">
    <source>
        <dbReference type="Proteomes" id="UP000437748"/>
    </source>
</evidence>
<dbReference type="EMBL" id="WFLM01000001">
    <property type="protein sequence ID" value="KAB8041128.1"/>
    <property type="molecule type" value="Genomic_DNA"/>
</dbReference>
<comment type="caution">
    <text evidence="2">The sequence shown here is derived from an EMBL/GenBank/DDBJ whole genome shotgun (WGS) entry which is preliminary data.</text>
</comment>
<dbReference type="OrthoDB" id="4315389at2"/>